<accession>K1PQ03</accession>
<keyword evidence="9" id="KW-1133">Transmembrane helix</keyword>
<dbReference type="GO" id="GO:0008305">
    <property type="term" value="C:integrin complex"/>
    <property type="evidence" value="ECO:0007669"/>
    <property type="project" value="TreeGrafter"/>
</dbReference>
<dbReference type="Pfam" id="PF07974">
    <property type="entry name" value="EGF_2"/>
    <property type="match status" value="1"/>
</dbReference>
<dbReference type="SMART" id="SM01241">
    <property type="entry name" value="Integrin_b_cyt"/>
    <property type="match status" value="1"/>
</dbReference>
<dbReference type="InterPro" id="IPR032695">
    <property type="entry name" value="Integrin_dom_sf"/>
</dbReference>
<keyword evidence="10 14" id="KW-0401">Integrin</keyword>
<evidence type="ECO:0000259" key="16">
    <source>
        <dbReference type="SMART" id="SM01241"/>
    </source>
</evidence>
<dbReference type="PANTHER" id="PTHR10082:SF60">
    <property type="entry name" value="INTEGRIN BETA-PS"/>
    <property type="match status" value="1"/>
</dbReference>
<dbReference type="GO" id="GO:0007229">
    <property type="term" value="P:integrin-mediated signaling pathway"/>
    <property type="evidence" value="ECO:0007669"/>
    <property type="project" value="UniProtKB-KW"/>
</dbReference>
<evidence type="ECO:0000256" key="5">
    <source>
        <dbReference type="ARBA" id="ARBA00022692"/>
    </source>
</evidence>
<feature type="domain" description="Integrin beta subunit VWA" evidence="15">
    <location>
        <begin position="2"/>
        <end position="277"/>
    </location>
</feature>
<dbReference type="SUPFAM" id="SSF57196">
    <property type="entry name" value="EGF/Laminin"/>
    <property type="match status" value="2"/>
</dbReference>
<evidence type="ECO:0000259" key="15">
    <source>
        <dbReference type="SMART" id="SM00187"/>
    </source>
</evidence>
<dbReference type="PANTHER" id="PTHR10082">
    <property type="entry name" value="INTEGRIN BETA SUBUNIT"/>
    <property type="match status" value="1"/>
</dbReference>
<evidence type="ECO:0000256" key="9">
    <source>
        <dbReference type="ARBA" id="ARBA00022989"/>
    </source>
</evidence>
<comment type="similarity">
    <text evidence="2 14">Belongs to the integrin beta chain family.</text>
</comment>
<dbReference type="Gene3D" id="2.10.25.10">
    <property type="entry name" value="Laminin"/>
    <property type="match status" value="2"/>
</dbReference>
<dbReference type="EMBL" id="JH816953">
    <property type="protein sequence ID" value="EKC18490.1"/>
    <property type="molecule type" value="Genomic_DNA"/>
</dbReference>
<keyword evidence="11" id="KW-0472">Membrane</keyword>
<sequence>MRQLASSLNLLADDIASDIATLTTDFRFGLGTAMDKRAVRNVNTTGNQDATEGLFDGLMQIMVCGDRIGWRKKARRMIIYATDINFHQAGDGRVAGILQPNDGLCHLDSQGKYTMAEIQDYPSVGQILQKARENNINVIFVIGGANNKLVRSLYYDELAALLPGGFNNASELTTDASNILDIVGNSYRRLRETVNLKIGKVPSRELDVEIYTNCRTGQELEKTQTCTGLTLEKWTNFTLDIISNITRCPDQRVSNFTLFPEGLEELVEIEIEHVCDCDCQLEPEVEPDSEKCSYNGTYECGICNCNPGWIGDQCECDDRGTAEEACGTPNGICNNAGNCTCRKCECFDGYSGDKCECNDMNCRNYNKLLCGGPDRGRCNCGKCVCNANYTGEACECLIYNDIVSKNNLPLGRMLTDVFLTNCKTRINHLIVYGRFRFFPDYEETVCSGNGDCVCGRCQCRSGFRGEVCDKCTSCPGICQNNKDCAECVAFGSGIYNPTECTQLCTNVRTAPILERENDSDSSQEVVVKDTKRCPAGSPDPLTIGLSISGAIFLLGLLLLLIWKLLTMLYDNMEYSRFESEIQNPVWERSKNPIYEGCVTTVENPMREEHSGCPRAMEPYNGHLYCFHLRTASLGHAKTNFAVSYKIAKDFPLDLYFLNDPSPTMKTLQSSLKSLAKDIESGIKNLTDDYRFGLGTSMDKAVRPFSRTSAEFLDDPCFNTTDSVCEKVYSFRHRLNLTDDIEAFEKAIDDVQVTANYDKPVGMFDGLIQTMVCGEHIGWREKSRRMLVYATDMAFHHGGDGWDYPSVGQIIQKAKENNINIIFVIGGNSSLLVRNLYYDTLATLMPGHTLQASALSIDARNILDIVSDNYKNTE</sequence>
<dbReference type="SUPFAM" id="SSF53300">
    <property type="entry name" value="vWA-like"/>
    <property type="match status" value="2"/>
</dbReference>
<organism evidence="17">
    <name type="scientific">Magallana gigas</name>
    <name type="common">Pacific oyster</name>
    <name type="synonym">Crassostrea gigas</name>
    <dbReference type="NCBI Taxonomy" id="29159"/>
    <lineage>
        <taxon>Eukaryota</taxon>
        <taxon>Metazoa</taxon>
        <taxon>Spiralia</taxon>
        <taxon>Lophotrochozoa</taxon>
        <taxon>Mollusca</taxon>
        <taxon>Bivalvia</taxon>
        <taxon>Autobranchia</taxon>
        <taxon>Pteriomorphia</taxon>
        <taxon>Ostreida</taxon>
        <taxon>Ostreoidea</taxon>
        <taxon>Ostreidae</taxon>
        <taxon>Magallana</taxon>
    </lineage>
</organism>
<comment type="subcellular location">
    <subcellularLocation>
        <location evidence="1 14">Cell membrane</location>
        <topology evidence="1 14">Single-pass type I membrane protein</topology>
    </subcellularLocation>
</comment>
<evidence type="ECO:0000256" key="4">
    <source>
        <dbReference type="ARBA" id="ARBA00022536"/>
    </source>
</evidence>
<dbReference type="Gene3D" id="3.40.50.410">
    <property type="entry name" value="von Willebrand factor, type A domain"/>
    <property type="match status" value="2"/>
</dbReference>
<evidence type="ECO:0000256" key="10">
    <source>
        <dbReference type="ARBA" id="ARBA00023037"/>
    </source>
</evidence>
<dbReference type="FunFam" id="2.10.25.10:FF:000075">
    <property type="entry name" value="Integrin beta"/>
    <property type="match status" value="1"/>
</dbReference>
<evidence type="ECO:0000256" key="7">
    <source>
        <dbReference type="ARBA" id="ARBA00022737"/>
    </source>
</evidence>
<dbReference type="SMART" id="SM00187">
    <property type="entry name" value="INB"/>
    <property type="match status" value="1"/>
</dbReference>
<dbReference type="InterPro" id="IPR013111">
    <property type="entry name" value="EGF_extracell"/>
</dbReference>
<evidence type="ECO:0000313" key="17">
    <source>
        <dbReference type="EMBL" id="EKC18490.1"/>
    </source>
</evidence>
<dbReference type="Gene3D" id="1.20.5.100">
    <property type="entry name" value="Cytochrome c1, transmembrane anchor, C-terminal"/>
    <property type="match status" value="1"/>
</dbReference>
<dbReference type="Pfam" id="PF08725">
    <property type="entry name" value="Integrin_b_cyt"/>
    <property type="match status" value="1"/>
</dbReference>
<dbReference type="SUPFAM" id="SSF69179">
    <property type="entry name" value="Integrin domains"/>
    <property type="match status" value="1"/>
</dbReference>
<evidence type="ECO:0000256" key="1">
    <source>
        <dbReference type="ARBA" id="ARBA00004251"/>
    </source>
</evidence>
<dbReference type="PRINTS" id="PR01186">
    <property type="entry name" value="INTEGRINB"/>
</dbReference>
<dbReference type="GO" id="GO:0005925">
    <property type="term" value="C:focal adhesion"/>
    <property type="evidence" value="ECO:0007669"/>
    <property type="project" value="TreeGrafter"/>
</dbReference>
<feature type="domain" description="Integrin beta subunit cytoplasmic" evidence="16">
    <location>
        <begin position="563"/>
        <end position="609"/>
    </location>
</feature>
<dbReference type="GO" id="GO:0016477">
    <property type="term" value="P:cell migration"/>
    <property type="evidence" value="ECO:0007669"/>
    <property type="project" value="TreeGrafter"/>
</dbReference>
<evidence type="ECO:0000256" key="6">
    <source>
        <dbReference type="ARBA" id="ARBA00022729"/>
    </source>
</evidence>
<evidence type="ECO:0000256" key="14">
    <source>
        <dbReference type="RuleBase" id="RU000633"/>
    </source>
</evidence>
<dbReference type="InterPro" id="IPR014836">
    <property type="entry name" value="Integrin_bsu_cyt_dom"/>
</dbReference>
<dbReference type="InterPro" id="IPR057243">
    <property type="entry name" value="Integrin_I-EGF_CS"/>
</dbReference>
<dbReference type="Pfam" id="PF18372">
    <property type="entry name" value="I-EGF_1"/>
    <property type="match status" value="1"/>
</dbReference>
<keyword evidence="3" id="KW-1003">Cell membrane</keyword>
<protein>
    <recommendedName>
        <fullName evidence="14">Integrin beta</fullName>
    </recommendedName>
</protein>
<keyword evidence="13" id="KW-0325">Glycoprotein</keyword>
<evidence type="ECO:0000256" key="8">
    <source>
        <dbReference type="ARBA" id="ARBA00022889"/>
    </source>
</evidence>
<evidence type="ECO:0000256" key="3">
    <source>
        <dbReference type="ARBA" id="ARBA00022475"/>
    </source>
</evidence>
<evidence type="ECO:0000256" key="13">
    <source>
        <dbReference type="ARBA" id="ARBA00023180"/>
    </source>
</evidence>
<dbReference type="InterPro" id="IPR015812">
    <property type="entry name" value="Integrin_bsu"/>
</dbReference>
<keyword evidence="12" id="KW-1015">Disulfide bond</keyword>
<dbReference type="GO" id="GO:0005178">
    <property type="term" value="F:integrin binding"/>
    <property type="evidence" value="ECO:0007669"/>
    <property type="project" value="TreeGrafter"/>
</dbReference>
<evidence type="ECO:0000256" key="2">
    <source>
        <dbReference type="ARBA" id="ARBA00007449"/>
    </source>
</evidence>
<dbReference type="InterPro" id="IPR036465">
    <property type="entry name" value="vWFA_dom_sf"/>
</dbReference>
<reference evidence="17" key="1">
    <citation type="journal article" date="2012" name="Nature">
        <title>The oyster genome reveals stress adaptation and complexity of shell formation.</title>
        <authorList>
            <person name="Zhang G."/>
            <person name="Fang X."/>
            <person name="Guo X."/>
            <person name="Li L."/>
            <person name="Luo R."/>
            <person name="Xu F."/>
            <person name="Yang P."/>
            <person name="Zhang L."/>
            <person name="Wang X."/>
            <person name="Qi H."/>
            <person name="Xiong Z."/>
            <person name="Que H."/>
            <person name="Xie Y."/>
            <person name="Holland P.W."/>
            <person name="Paps J."/>
            <person name="Zhu Y."/>
            <person name="Wu F."/>
            <person name="Chen Y."/>
            <person name="Wang J."/>
            <person name="Peng C."/>
            <person name="Meng J."/>
            <person name="Yang L."/>
            <person name="Liu J."/>
            <person name="Wen B."/>
            <person name="Zhang N."/>
            <person name="Huang Z."/>
            <person name="Zhu Q."/>
            <person name="Feng Y."/>
            <person name="Mount A."/>
            <person name="Hedgecock D."/>
            <person name="Xu Z."/>
            <person name="Liu Y."/>
            <person name="Domazet-Loso T."/>
            <person name="Du Y."/>
            <person name="Sun X."/>
            <person name="Zhang S."/>
            <person name="Liu B."/>
            <person name="Cheng P."/>
            <person name="Jiang X."/>
            <person name="Li J."/>
            <person name="Fan D."/>
            <person name="Wang W."/>
            <person name="Fu W."/>
            <person name="Wang T."/>
            <person name="Wang B."/>
            <person name="Zhang J."/>
            <person name="Peng Z."/>
            <person name="Li Y."/>
            <person name="Li N."/>
            <person name="Wang J."/>
            <person name="Chen M."/>
            <person name="He Y."/>
            <person name="Tan F."/>
            <person name="Song X."/>
            <person name="Zheng Q."/>
            <person name="Huang R."/>
            <person name="Yang H."/>
            <person name="Du X."/>
            <person name="Chen L."/>
            <person name="Yang M."/>
            <person name="Gaffney P.M."/>
            <person name="Wang S."/>
            <person name="Luo L."/>
            <person name="She Z."/>
            <person name="Ming Y."/>
            <person name="Huang W."/>
            <person name="Zhang S."/>
            <person name="Huang B."/>
            <person name="Zhang Y."/>
            <person name="Qu T."/>
            <person name="Ni P."/>
            <person name="Miao G."/>
            <person name="Wang J."/>
            <person name="Wang Q."/>
            <person name="Steinberg C.E."/>
            <person name="Wang H."/>
            <person name="Li N."/>
            <person name="Qian L."/>
            <person name="Zhang G."/>
            <person name="Li Y."/>
            <person name="Yang H."/>
            <person name="Liu X."/>
            <person name="Wang J."/>
            <person name="Yin Y."/>
            <person name="Wang J."/>
        </authorList>
    </citation>
    <scope>NUCLEOTIDE SEQUENCE [LARGE SCALE GENOMIC DNA]</scope>
    <source>
        <strain evidence="17">05x7-T-G4-1.051#20</strain>
    </source>
</reference>
<evidence type="ECO:0000256" key="11">
    <source>
        <dbReference type="ARBA" id="ARBA00023136"/>
    </source>
</evidence>
<dbReference type="Gene3D" id="2.60.40.1510">
    <property type="entry name" value="ntegrin, alpha v. Chain A, domain 3"/>
    <property type="match status" value="1"/>
</dbReference>
<evidence type="ECO:0000256" key="12">
    <source>
        <dbReference type="ARBA" id="ARBA00023157"/>
    </source>
</evidence>
<keyword evidence="7" id="KW-0677">Repeat</keyword>
<dbReference type="PROSITE" id="PS52047">
    <property type="entry name" value="I_EGF_2"/>
    <property type="match status" value="1"/>
</dbReference>
<keyword evidence="5 14" id="KW-0812">Transmembrane</keyword>
<dbReference type="InParanoid" id="K1PQ03"/>
<keyword evidence="6" id="KW-0732">Signal</keyword>
<dbReference type="FunFam" id="2.10.25.10:FF:000098">
    <property type="entry name" value="Integrin beta"/>
    <property type="match status" value="1"/>
</dbReference>
<dbReference type="Pfam" id="PF00362">
    <property type="entry name" value="Integrin_beta"/>
    <property type="match status" value="3"/>
</dbReference>
<dbReference type="GO" id="GO:0033627">
    <property type="term" value="P:cell adhesion mediated by integrin"/>
    <property type="evidence" value="ECO:0007669"/>
    <property type="project" value="TreeGrafter"/>
</dbReference>
<dbReference type="GO" id="GO:0007160">
    <property type="term" value="P:cell-matrix adhesion"/>
    <property type="evidence" value="ECO:0007669"/>
    <property type="project" value="TreeGrafter"/>
</dbReference>
<dbReference type="GO" id="GO:0009986">
    <property type="term" value="C:cell surface"/>
    <property type="evidence" value="ECO:0007669"/>
    <property type="project" value="TreeGrafter"/>
</dbReference>
<dbReference type="PROSITE" id="PS00243">
    <property type="entry name" value="I_EGF_1"/>
    <property type="match status" value="2"/>
</dbReference>
<dbReference type="InterPro" id="IPR040622">
    <property type="entry name" value="EGF_integrin_1"/>
</dbReference>
<keyword evidence="4" id="KW-0245">EGF-like domain</keyword>
<dbReference type="GO" id="GO:0098609">
    <property type="term" value="P:cell-cell adhesion"/>
    <property type="evidence" value="ECO:0007669"/>
    <property type="project" value="TreeGrafter"/>
</dbReference>
<dbReference type="AlphaFoldDB" id="K1PQ03"/>
<dbReference type="InterPro" id="IPR002369">
    <property type="entry name" value="Integrin_bsu_VWA"/>
</dbReference>
<keyword evidence="8 14" id="KW-0130">Cell adhesion</keyword>
<name>K1PQ03_MAGGI</name>
<proteinExistence type="inferred from homology"/>
<gene>
    <name evidence="17" type="ORF">CGI_10012179</name>
</gene>
<dbReference type="FunCoup" id="K1PQ03">
    <property type="interactions" value="288"/>
</dbReference>
<dbReference type="HOGENOM" id="CLU_329077_0_0_1"/>